<dbReference type="PROSITE" id="PS51755">
    <property type="entry name" value="OMPR_PHOB"/>
    <property type="match status" value="1"/>
</dbReference>
<dbReference type="InterPro" id="IPR036388">
    <property type="entry name" value="WH-like_DNA-bd_sf"/>
</dbReference>
<feature type="DNA-binding region" description="OmpR/PhoB-type" evidence="2">
    <location>
        <begin position="1"/>
        <end position="49"/>
    </location>
</feature>
<dbReference type="Gene3D" id="1.10.10.10">
    <property type="entry name" value="Winged helix-like DNA-binding domain superfamily/Winged helix DNA-binding domain"/>
    <property type="match status" value="1"/>
</dbReference>
<evidence type="ECO:0000259" key="3">
    <source>
        <dbReference type="PROSITE" id="PS51755"/>
    </source>
</evidence>
<name>A0A7H4M0E3_9ENTR</name>
<dbReference type="Pfam" id="PF00486">
    <property type="entry name" value="Trans_reg_C"/>
    <property type="match status" value="1"/>
</dbReference>
<proteinExistence type="predicted"/>
<dbReference type="GO" id="GO:0006355">
    <property type="term" value="P:regulation of DNA-templated transcription"/>
    <property type="evidence" value="ECO:0007669"/>
    <property type="project" value="InterPro"/>
</dbReference>
<reference evidence="4 5" key="1">
    <citation type="submission" date="2018-06" db="EMBL/GenBank/DDBJ databases">
        <authorList>
            <consortium name="Pathogen Informatics"/>
            <person name="Doyle S."/>
        </authorList>
    </citation>
    <scope>NUCLEOTIDE SEQUENCE [LARGE SCALE GENOMIC DNA]</scope>
    <source>
        <strain evidence="4 5">NCTC11694</strain>
    </source>
</reference>
<evidence type="ECO:0000313" key="4">
    <source>
        <dbReference type="EMBL" id="STR41869.1"/>
    </source>
</evidence>
<evidence type="ECO:0000256" key="2">
    <source>
        <dbReference type="PROSITE-ProRule" id="PRU01091"/>
    </source>
</evidence>
<feature type="domain" description="OmpR/PhoB-type" evidence="3">
    <location>
        <begin position="1"/>
        <end position="49"/>
    </location>
</feature>
<organism evidence="4 5">
    <name type="scientific">Klebsiella michiganensis</name>
    <dbReference type="NCBI Taxonomy" id="1134687"/>
    <lineage>
        <taxon>Bacteria</taxon>
        <taxon>Pseudomonadati</taxon>
        <taxon>Pseudomonadota</taxon>
        <taxon>Gammaproteobacteria</taxon>
        <taxon>Enterobacterales</taxon>
        <taxon>Enterobacteriaceae</taxon>
        <taxon>Klebsiella/Raoultella group</taxon>
        <taxon>Klebsiella</taxon>
    </lineage>
</organism>
<gene>
    <name evidence="4" type="primary">creB_1</name>
    <name evidence="4" type="ORF">NCTC11694_03068</name>
</gene>
<dbReference type="Proteomes" id="UP000255050">
    <property type="component" value="Unassembled WGS sequence"/>
</dbReference>
<evidence type="ECO:0000313" key="5">
    <source>
        <dbReference type="Proteomes" id="UP000255050"/>
    </source>
</evidence>
<accession>A0A7H4M0E3</accession>
<protein>
    <submittedName>
        <fullName evidence="4">Two-component response regulator CreB</fullName>
    </submittedName>
</protein>
<dbReference type="InterPro" id="IPR016032">
    <property type="entry name" value="Sig_transdc_resp-reg_C-effctor"/>
</dbReference>
<dbReference type="AlphaFoldDB" id="A0A7H4M0E3"/>
<dbReference type="InterPro" id="IPR001867">
    <property type="entry name" value="OmpR/PhoB-type_DNA-bd"/>
</dbReference>
<evidence type="ECO:0000256" key="1">
    <source>
        <dbReference type="ARBA" id="ARBA00023125"/>
    </source>
</evidence>
<sequence>MEQVWGDANESFDRTVDTHIKTLRAKLREVNPDISPINTHRGMGYSLGGF</sequence>
<keyword evidence="1 2" id="KW-0238">DNA-binding</keyword>
<dbReference type="CDD" id="cd00383">
    <property type="entry name" value="trans_reg_C"/>
    <property type="match status" value="1"/>
</dbReference>
<dbReference type="EMBL" id="UGJR01000002">
    <property type="protein sequence ID" value="STR41869.1"/>
    <property type="molecule type" value="Genomic_DNA"/>
</dbReference>
<dbReference type="GO" id="GO:0000160">
    <property type="term" value="P:phosphorelay signal transduction system"/>
    <property type="evidence" value="ECO:0007669"/>
    <property type="project" value="InterPro"/>
</dbReference>
<dbReference type="GO" id="GO:0003677">
    <property type="term" value="F:DNA binding"/>
    <property type="evidence" value="ECO:0007669"/>
    <property type="project" value="UniProtKB-UniRule"/>
</dbReference>
<dbReference type="SUPFAM" id="SSF46894">
    <property type="entry name" value="C-terminal effector domain of the bipartite response regulators"/>
    <property type="match status" value="1"/>
</dbReference>
<comment type="caution">
    <text evidence="4">The sequence shown here is derived from an EMBL/GenBank/DDBJ whole genome shotgun (WGS) entry which is preliminary data.</text>
</comment>